<feature type="chain" id="PRO_5043716793" description="PknH-like extracellular domain-containing protein" evidence="1">
    <location>
        <begin position="27"/>
        <end position="229"/>
    </location>
</feature>
<dbReference type="EMBL" id="CP125942">
    <property type="protein sequence ID" value="XAO46821.1"/>
    <property type="molecule type" value="Genomic_DNA"/>
</dbReference>
<name>A0AAU6WGL4_9MICC</name>
<gene>
    <name evidence="2" type="ORF">QMQ05_04640</name>
</gene>
<keyword evidence="3" id="KW-1185">Reference proteome</keyword>
<dbReference type="AlphaFoldDB" id="A0AAU6WGL4"/>
<evidence type="ECO:0000313" key="2">
    <source>
        <dbReference type="EMBL" id="XAO46821.1"/>
    </source>
</evidence>
<keyword evidence="1" id="KW-0732">Signal</keyword>
<sequence length="229" mass="24643">MAQGNASRLYLAAVFCLGAASLAGCSADEPAPEPTSASQVNISADQLQKILEDFSQEDANAKVISDKKLRSTIPKAQEWLENAKVNPSKCGVTFAEPVADQLQNSTMGAIESQNNYITVAIYKDSQLLDKQWDAKASANDQCSRYSVTTGNESRAYHLAKQPMDSVADKNESYVVTSSDGKTTQQQLVTRSASSNVLVSVQGTTSNGQTQEQVKEATAKIDELFNKLHG</sequence>
<feature type="signal peptide" evidence="1">
    <location>
        <begin position="1"/>
        <end position="26"/>
    </location>
</feature>
<proteinExistence type="predicted"/>
<dbReference type="RefSeq" id="WP_345473408.1">
    <property type="nucleotide sequence ID" value="NZ_CP125942.1"/>
</dbReference>
<organism evidence="2 3">
    <name type="scientific">Glutamicibacter ectropisis</name>
    <dbReference type="NCBI Taxonomy" id="3046593"/>
    <lineage>
        <taxon>Bacteria</taxon>
        <taxon>Bacillati</taxon>
        <taxon>Actinomycetota</taxon>
        <taxon>Actinomycetes</taxon>
        <taxon>Micrococcales</taxon>
        <taxon>Micrococcaceae</taxon>
        <taxon>Glutamicibacter</taxon>
    </lineage>
</organism>
<protein>
    <recommendedName>
        <fullName evidence="4">PknH-like extracellular domain-containing protein</fullName>
    </recommendedName>
</protein>
<dbReference type="Proteomes" id="UP001486888">
    <property type="component" value="Chromosome"/>
</dbReference>
<evidence type="ECO:0000313" key="3">
    <source>
        <dbReference type="Proteomes" id="UP001486888"/>
    </source>
</evidence>
<evidence type="ECO:0000256" key="1">
    <source>
        <dbReference type="SAM" id="SignalP"/>
    </source>
</evidence>
<accession>A0AAU6WGL4</accession>
<dbReference type="KEGG" id="gey:QMQ05_04640"/>
<evidence type="ECO:0008006" key="4">
    <source>
        <dbReference type="Google" id="ProtNLM"/>
    </source>
</evidence>
<reference evidence="2 3" key="1">
    <citation type="submission" date="2023-05" db="EMBL/GenBank/DDBJ databases">
        <title>Glutamicibacter sp. B1, complete genome.</title>
        <authorList>
            <person name="Long Y.H."/>
            <person name="Fang T."/>
            <person name="Li X.Y."/>
        </authorList>
    </citation>
    <scope>NUCLEOTIDE SEQUENCE [LARGE SCALE GENOMIC DNA]</scope>
    <source>
        <strain evidence="2 3">B1</strain>
    </source>
</reference>